<protein>
    <submittedName>
        <fullName evidence="2">PhoX family phosphatase</fullName>
    </submittedName>
</protein>
<dbReference type="RefSeq" id="WP_265895618.1">
    <property type="nucleotide sequence ID" value="NZ_JAPIVE010000001.1"/>
</dbReference>
<evidence type="ECO:0000313" key="2">
    <source>
        <dbReference type="EMBL" id="MCX2523326.1"/>
    </source>
</evidence>
<organism evidence="2 3">
    <name type="scientific">Larsenimonas rhizosphaerae</name>
    <dbReference type="NCBI Taxonomy" id="2944682"/>
    <lineage>
        <taxon>Bacteria</taxon>
        <taxon>Pseudomonadati</taxon>
        <taxon>Pseudomonadota</taxon>
        <taxon>Gammaproteobacteria</taxon>
        <taxon>Oceanospirillales</taxon>
        <taxon>Halomonadaceae</taxon>
        <taxon>Larsenimonas</taxon>
    </lineage>
</organism>
<dbReference type="EMBL" id="JAPIVE010000001">
    <property type="protein sequence ID" value="MCX2523326.1"/>
    <property type="molecule type" value="Genomic_DNA"/>
</dbReference>
<proteinExistence type="predicted"/>
<keyword evidence="1" id="KW-1133">Transmembrane helix</keyword>
<dbReference type="AlphaFoldDB" id="A0AA42CTR1"/>
<evidence type="ECO:0000256" key="1">
    <source>
        <dbReference type="SAM" id="Phobius"/>
    </source>
</evidence>
<accession>A0AA42CTR1</accession>
<reference evidence="2" key="1">
    <citation type="submission" date="2022-11" db="EMBL/GenBank/DDBJ databases">
        <title>Larsenimonas rhizosphaerae sp. nov., isolated from a tidal mudflat.</title>
        <authorList>
            <person name="Lee S.D."/>
            <person name="Kim I.S."/>
        </authorList>
    </citation>
    <scope>NUCLEOTIDE SEQUENCE</scope>
    <source>
        <strain evidence="2">GH2-1</strain>
    </source>
</reference>
<keyword evidence="3" id="KW-1185">Reference proteome</keyword>
<gene>
    <name evidence="2" type="ORF">OQ287_03650</name>
</gene>
<dbReference type="PROSITE" id="PS51318">
    <property type="entry name" value="TAT"/>
    <property type="match status" value="1"/>
</dbReference>
<dbReference type="Pfam" id="PF05787">
    <property type="entry name" value="PhoX"/>
    <property type="match status" value="1"/>
</dbReference>
<evidence type="ECO:0000313" key="3">
    <source>
        <dbReference type="Proteomes" id="UP001165678"/>
    </source>
</evidence>
<sequence length="711" mass="76969">MSSEIENHNDLNPSSNAPFSTVLARQLSRRRIMQGGLGMAAATMFAGFGLPGAVRAAMTQTGTQAPLTLGFKAISGSTTDAVVVPPGYRAQVLAPWGTSLSSAGRQWSPDMVLTPEYQAGAMGMHHDGMYHFPLNDADASRDFLLAVNHEYIDQGALWAPRNGPTNNASGARPADEVRTEINAHGVGVVRIRQNDNGHWQVVQDDRHNKRYTSQSPMILTGPVRGTDHVRTAWSPDGTRVRGTNNNCASGYTPWGTYLTCEENWPEVFINRGELSADQKRLGFPTDRGRYGWETATGGKEGEFERFDNTPTADSATGDYRNEARAFGYVVEIDPYNPESAGHKRTALGRFRHEGCWPGRVVEGQPLTFYTGHDSRNEYIYKFVSRKRWQAADANRPGETYDRHAIGDSYLNDGTLYVARFDDDGRGQWLPLTPESSIPGGGPEGAGTLGEVFGDLAGIIINTCDAADLLGATPMDRPEWGTVDPATGEVYMSLTNNSKRTAQGTEASYTEKGTDIDQMGVGYATAPVNAPNPRPDNEYGQVLRWKDDADSPTRFQWEVFLFGSAANEDPRVNRSGLTADNQFASPDGLWFDQRDSAGHGILWIQTDNGLDKGRGNAVAEATNDQVLAVVPSAMGSGNAGESLKRFAVGPNDCEVTGIFATPDRTALFINIQHPGNWPAMNSDDATVAADGAVRPRAATVVIQRDDGGPVGV</sequence>
<dbReference type="InterPro" id="IPR008557">
    <property type="entry name" value="PhoX"/>
</dbReference>
<name>A0AA42CTR1_9GAMM</name>
<feature type="transmembrane region" description="Helical" evidence="1">
    <location>
        <begin position="35"/>
        <end position="54"/>
    </location>
</feature>
<dbReference type="PANTHER" id="PTHR35399:SF2">
    <property type="entry name" value="DUF839 DOMAIN-CONTAINING PROTEIN"/>
    <property type="match status" value="1"/>
</dbReference>
<comment type="caution">
    <text evidence="2">The sequence shown here is derived from an EMBL/GenBank/DDBJ whole genome shotgun (WGS) entry which is preliminary data.</text>
</comment>
<dbReference type="PANTHER" id="PTHR35399">
    <property type="entry name" value="SLR8030 PROTEIN"/>
    <property type="match status" value="1"/>
</dbReference>
<dbReference type="InterPro" id="IPR006311">
    <property type="entry name" value="TAT_signal"/>
</dbReference>
<keyword evidence="1" id="KW-0812">Transmembrane</keyword>
<keyword evidence="1" id="KW-0472">Membrane</keyword>
<dbReference type="Proteomes" id="UP001165678">
    <property type="component" value="Unassembled WGS sequence"/>
</dbReference>